<accession>A0ACC2XLB9</accession>
<keyword evidence="2" id="KW-1185">Reference proteome</keyword>
<evidence type="ECO:0000313" key="1">
    <source>
        <dbReference type="EMBL" id="KAJ9124428.1"/>
    </source>
</evidence>
<sequence length="1167" mass="131208">MSANPCRPPISVTYSTTPTLLRHLPFILNSLNTQLPLRNLHWKTLSRPTIRTIQECDLRFIGLIDAQSKGDVSNWVAPSEVEYGSLLSQSPLIHIAFVECEDSETYKTSIRPHINTWLSSLPAIPHSQKIIALVNVPPAAGNKPSESKGGVFSNIRNAGTGNLNSAVLNKIKADFEVATKEQVAANISTRTRCISLSLPPTANQTNVPAALPDPTLFVDLLQALKELTLSALDSIITEREQIVRQSESYMHSPPSGESWSFSKYFLLKECLACSFESMGLCEEALKVYDELEASLTLVMRENLAWIGRPGTDGLESNEHLIDTHADRETIRRQRQQERERIYDGTFSIFEFRCFIFRRQSEMLLTQHPVKPIALAQDLIRRAVGFIGTMGRWLRSQKTADPSLIEAWIYDASCAVDDASIELSRRGAQTQKEEQANTFTILNRARTELLNLAVLQLDRTGVTKGFLPSTPPFIMSSKLMPQQDSVLFDRPDASPAMTDVVDPKASKTPATEHSLRPLTTASRNNTVFQSLYESAIDRARQAEIGSGRLRGTQALDEKVAANAYHQSKWQMAYDKYLDLSQQYKADEARMQGSSRTKWPSLRLLALSRALECHLNLELPVNRTFTMLGFEYLKVFTDAMAGDQHDERLGHNESMIAKIVQSWKDFKAESGISEMEILEHPILQIALADNQARSMDNEDGARCDLQIRNVLPVDIPVSNISICFSGSMVEQLWLTAGAIVLKPGLNYVEVACLMPVTGLLCMDLAKLSHDNLCFEYSWTDSSEREARLLYVPQNPSSLQADVRVARDISLLAEPHFEVAIRSGRNEVHDAVLSLSSSRKDVRLRVHATQNESATVNITATREDIRITTMPRDTELILLVPYACPVRLDVLDVRISLDYETQERRDLRRALRAFRLLDLALPIAVNVQDFFRSNWFTSQAYRSYALQYVTVDRPVPYLFKMEKVQRSASDLVSSAAVPRLVLTYTIINEELEDIIKNVVQTNSKYADDPLAEQQMVGHIINSCLRDDWLARYVESGDLRIRLPKGASLPKGIEEEIVKLRPLLQDPKWPAQKARQRTLTVPVEIPPMQVIVSSYVTFPSTQQQFTIGKPLSAQISLTSSHSWSDGPVADNLQMIYDIIVDKDNWLVSGTKRGMFQVTFEKSRTLPKAGRM</sequence>
<proteinExistence type="predicted"/>
<protein>
    <submittedName>
        <fullName evidence="1">Uncharacterized protein</fullName>
    </submittedName>
</protein>
<gene>
    <name evidence="1" type="ORF">QFC24_003216</name>
</gene>
<reference evidence="1" key="1">
    <citation type="submission" date="2023-04" db="EMBL/GenBank/DDBJ databases">
        <title>Draft Genome sequencing of Naganishia species isolated from polar environments using Oxford Nanopore Technology.</title>
        <authorList>
            <person name="Leo P."/>
            <person name="Venkateswaran K."/>
        </authorList>
    </citation>
    <scope>NUCLEOTIDE SEQUENCE</scope>
    <source>
        <strain evidence="1">DBVPG 5303</strain>
    </source>
</reference>
<dbReference type="Proteomes" id="UP001234202">
    <property type="component" value="Unassembled WGS sequence"/>
</dbReference>
<evidence type="ECO:0000313" key="2">
    <source>
        <dbReference type="Proteomes" id="UP001234202"/>
    </source>
</evidence>
<dbReference type="EMBL" id="JASBWV010000010">
    <property type="protein sequence ID" value="KAJ9124428.1"/>
    <property type="molecule type" value="Genomic_DNA"/>
</dbReference>
<name>A0ACC2XLB9_9TREE</name>
<organism evidence="1 2">
    <name type="scientific">Naganishia onofrii</name>
    <dbReference type="NCBI Taxonomy" id="1851511"/>
    <lineage>
        <taxon>Eukaryota</taxon>
        <taxon>Fungi</taxon>
        <taxon>Dikarya</taxon>
        <taxon>Basidiomycota</taxon>
        <taxon>Agaricomycotina</taxon>
        <taxon>Tremellomycetes</taxon>
        <taxon>Filobasidiales</taxon>
        <taxon>Filobasidiaceae</taxon>
        <taxon>Naganishia</taxon>
    </lineage>
</organism>
<comment type="caution">
    <text evidence="1">The sequence shown here is derived from an EMBL/GenBank/DDBJ whole genome shotgun (WGS) entry which is preliminary data.</text>
</comment>